<keyword evidence="2" id="KW-0472">Membrane</keyword>
<evidence type="ECO:0000313" key="3">
    <source>
        <dbReference type="EMBL" id="KAG0590521.1"/>
    </source>
</evidence>
<feature type="compositionally biased region" description="Basic and acidic residues" evidence="1">
    <location>
        <begin position="164"/>
        <end position="183"/>
    </location>
</feature>
<dbReference type="OrthoDB" id="18139at2759"/>
<dbReference type="PANTHER" id="PTHR28112:SF1">
    <property type="entry name" value="SRP-INDEPENDENT TARGETING PROTEIN 3"/>
    <property type="match status" value="1"/>
</dbReference>
<dbReference type="GO" id="GO:0045047">
    <property type="term" value="P:protein targeting to ER"/>
    <property type="evidence" value="ECO:0007669"/>
    <property type="project" value="InterPro"/>
</dbReference>
<dbReference type="PANTHER" id="PTHR28112">
    <property type="entry name" value="SRP-INDEPENDENT TARGETING PROTEIN 3"/>
    <property type="match status" value="1"/>
</dbReference>
<gene>
    <name evidence="3" type="ORF">KC19_1G105700</name>
</gene>
<feature type="transmembrane region" description="Helical" evidence="2">
    <location>
        <begin position="31"/>
        <end position="52"/>
    </location>
</feature>
<dbReference type="Proteomes" id="UP000822688">
    <property type="component" value="Chromosome 1"/>
</dbReference>
<feature type="region of interest" description="Disordered" evidence="1">
    <location>
        <begin position="149"/>
        <end position="218"/>
    </location>
</feature>
<sequence>MGFSWKVLVGPAMLVAMKVLKIDYDVPHNILIIRTLYALSQLALFAGLYVIYQRITQDGDEKKTVKVKVTSPAGATEEQVMTYKDYDMSELQKLVKSFGVGAAMTIGIHVYMAVVPALLLQMVTQPITLYDHALFSLYILKKDASKDKKLKRPFPNDSPMAKLEAMKKELAEEEEQRKKKDEDSQPTPVIEDSATTTSHEPVSRAERRPRVRDETDEE</sequence>
<dbReference type="GO" id="GO:0005739">
    <property type="term" value="C:mitochondrion"/>
    <property type="evidence" value="ECO:0007669"/>
    <property type="project" value="TreeGrafter"/>
</dbReference>
<keyword evidence="2" id="KW-0812">Transmembrane</keyword>
<feature type="compositionally biased region" description="Basic and acidic residues" evidence="1">
    <location>
        <begin position="201"/>
        <end position="218"/>
    </location>
</feature>
<evidence type="ECO:0000256" key="2">
    <source>
        <dbReference type="SAM" id="Phobius"/>
    </source>
</evidence>
<keyword evidence="4" id="KW-1185">Reference proteome</keyword>
<proteinExistence type="predicted"/>
<accession>A0A8T0J6U8</accession>
<evidence type="ECO:0000313" key="4">
    <source>
        <dbReference type="Proteomes" id="UP000822688"/>
    </source>
</evidence>
<reference evidence="3" key="1">
    <citation type="submission" date="2020-06" db="EMBL/GenBank/DDBJ databases">
        <title>WGS assembly of Ceratodon purpureus strain R40.</title>
        <authorList>
            <person name="Carey S.B."/>
            <person name="Jenkins J."/>
            <person name="Shu S."/>
            <person name="Lovell J.T."/>
            <person name="Sreedasyam A."/>
            <person name="Maumus F."/>
            <person name="Tiley G.P."/>
            <person name="Fernandez-Pozo N."/>
            <person name="Barry K."/>
            <person name="Chen C."/>
            <person name="Wang M."/>
            <person name="Lipzen A."/>
            <person name="Daum C."/>
            <person name="Saski C.A."/>
            <person name="Payton A.C."/>
            <person name="Mcbreen J.C."/>
            <person name="Conrad R.E."/>
            <person name="Kollar L.M."/>
            <person name="Olsson S."/>
            <person name="Huttunen S."/>
            <person name="Landis J.B."/>
            <person name="Wickett N.J."/>
            <person name="Johnson M.G."/>
            <person name="Rensing S.A."/>
            <person name="Grimwood J."/>
            <person name="Schmutz J."/>
            <person name="Mcdaniel S.F."/>
        </authorList>
    </citation>
    <scope>NUCLEOTIDE SEQUENCE</scope>
    <source>
        <strain evidence="3">R40</strain>
    </source>
</reference>
<dbReference type="GO" id="GO:0005783">
    <property type="term" value="C:endoplasmic reticulum"/>
    <property type="evidence" value="ECO:0007669"/>
    <property type="project" value="InterPro"/>
</dbReference>
<name>A0A8T0J6U8_CERPU</name>
<evidence type="ECO:0000256" key="1">
    <source>
        <dbReference type="SAM" id="MobiDB-lite"/>
    </source>
</evidence>
<keyword evidence="2" id="KW-1133">Transmembrane helix</keyword>
<dbReference type="EMBL" id="CM026421">
    <property type="protein sequence ID" value="KAG0590521.1"/>
    <property type="molecule type" value="Genomic_DNA"/>
</dbReference>
<dbReference type="Pfam" id="PF10032">
    <property type="entry name" value="Pho88"/>
    <property type="match status" value="1"/>
</dbReference>
<dbReference type="InterPro" id="IPR012098">
    <property type="entry name" value="SND3_fun"/>
</dbReference>
<feature type="transmembrane region" description="Helical" evidence="2">
    <location>
        <begin position="94"/>
        <end position="112"/>
    </location>
</feature>
<comment type="caution">
    <text evidence="3">The sequence shown here is derived from an EMBL/GenBank/DDBJ whole genome shotgun (WGS) entry which is preliminary data.</text>
</comment>
<protein>
    <submittedName>
        <fullName evidence="3">Uncharacterized protein</fullName>
    </submittedName>
</protein>
<organism evidence="3 4">
    <name type="scientific">Ceratodon purpureus</name>
    <name type="common">Fire moss</name>
    <name type="synonym">Dicranum purpureum</name>
    <dbReference type="NCBI Taxonomy" id="3225"/>
    <lineage>
        <taxon>Eukaryota</taxon>
        <taxon>Viridiplantae</taxon>
        <taxon>Streptophyta</taxon>
        <taxon>Embryophyta</taxon>
        <taxon>Bryophyta</taxon>
        <taxon>Bryophytina</taxon>
        <taxon>Bryopsida</taxon>
        <taxon>Dicranidae</taxon>
        <taxon>Pseudoditrichales</taxon>
        <taxon>Ditrichaceae</taxon>
        <taxon>Ceratodon</taxon>
    </lineage>
</organism>
<dbReference type="AlphaFoldDB" id="A0A8T0J6U8"/>